<evidence type="ECO:0000256" key="9">
    <source>
        <dbReference type="ARBA" id="ARBA00023053"/>
    </source>
</evidence>
<evidence type="ECO:0000256" key="4">
    <source>
        <dbReference type="ARBA" id="ARBA00022475"/>
    </source>
</evidence>
<feature type="compositionally biased region" description="Basic and acidic residues" evidence="16">
    <location>
        <begin position="183"/>
        <end position="214"/>
    </location>
</feature>
<keyword evidence="15 19" id="KW-0407">Ion channel</keyword>
<keyword evidence="13" id="KW-0325">Glycoprotein</keyword>
<evidence type="ECO:0000256" key="16">
    <source>
        <dbReference type="SAM" id="MobiDB-lite"/>
    </source>
</evidence>
<evidence type="ECO:0000256" key="14">
    <source>
        <dbReference type="ARBA" id="ARBA00023201"/>
    </source>
</evidence>
<feature type="region of interest" description="Disordered" evidence="16">
    <location>
        <begin position="167"/>
        <end position="215"/>
    </location>
</feature>
<evidence type="ECO:0000256" key="6">
    <source>
        <dbReference type="ARBA" id="ARBA00022737"/>
    </source>
</evidence>
<evidence type="ECO:0000256" key="1">
    <source>
        <dbReference type="ARBA" id="ARBA00004651"/>
    </source>
</evidence>
<feature type="transmembrane region" description="Helical" evidence="17">
    <location>
        <begin position="605"/>
        <end position="629"/>
    </location>
</feature>
<feature type="compositionally biased region" description="Basic and acidic residues" evidence="16">
    <location>
        <begin position="283"/>
        <end position="301"/>
    </location>
</feature>
<dbReference type="FunFam" id="1.20.120.350:FF:000019">
    <property type="entry name" value="Sodium channel protein"/>
    <property type="match status" value="1"/>
</dbReference>
<dbReference type="InterPro" id="IPR005821">
    <property type="entry name" value="Ion_trans_dom"/>
</dbReference>
<feature type="region of interest" description="Disordered" evidence="16">
    <location>
        <begin position="504"/>
        <end position="526"/>
    </location>
</feature>
<keyword evidence="10" id="KW-0406">Ion transport</keyword>
<dbReference type="VEuPathDB" id="VectorBase:CQUJHB008418"/>
<feature type="compositionally biased region" description="Polar residues" evidence="16">
    <location>
        <begin position="247"/>
        <end position="264"/>
    </location>
</feature>
<keyword evidence="12" id="KW-1015">Disulfide bond</keyword>
<dbReference type="GO" id="GO:0001518">
    <property type="term" value="C:voltage-gated sodium channel complex"/>
    <property type="evidence" value="ECO:0007669"/>
    <property type="project" value="TreeGrafter"/>
</dbReference>
<dbReference type="PANTHER" id="PTHR10037:SF288">
    <property type="entry name" value="SODIUM CHANNEL PROTEIN PARA"/>
    <property type="match status" value="1"/>
</dbReference>
<gene>
    <name evidence="20" type="primary">6052302</name>
    <name evidence="19" type="ORF">CpipJ_CPIJ017895</name>
</gene>
<feature type="transmembrane region" description="Helical" evidence="17">
    <location>
        <begin position="723"/>
        <end position="752"/>
    </location>
</feature>
<dbReference type="InterPro" id="IPR043203">
    <property type="entry name" value="VGCC_Ca_Na"/>
</dbReference>
<keyword evidence="21" id="KW-1185">Reference proteome</keyword>
<keyword evidence="7" id="KW-0851">Voltage-gated channel</keyword>
<keyword evidence="11 17" id="KW-0472">Membrane</keyword>
<dbReference type="KEGG" id="cqu:CpipJ_CPIJ017895"/>
<dbReference type="AlphaFoldDB" id="B0XG21"/>
<organism>
    <name type="scientific">Culex quinquefasciatus</name>
    <name type="common">Southern house mosquito</name>
    <name type="synonym">Culex pungens</name>
    <dbReference type="NCBI Taxonomy" id="7176"/>
    <lineage>
        <taxon>Eukaryota</taxon>
        <taxon>Metazoa</taxon>
        <taxon>Ecdysozoa</taxon>
        <taxon>Arthropoda</taxon>
        <taxon>Hexapoda</taxon>
        <taxon>Insecta</taxon>
        <taxon>Pterygota</taxon>
        <taxon>Neoptera</taxon>
        <taxon>Endopterygota</taxon>
        <taxon>Diptera</taxon>
        <taxon>Nematocera</taxon>
        <taxon>Culicoidea</taxon>
        <taxon>Culicidae</taxon>
        <taxon>Culicinae</taxon>
        <taxon>Culicini</taxon>
        <taxon>Culex</taxon>
        <taxon>Culex</taxon>
    </lineage>
</organism>
<feature type="domain" description="Ion transport" evidence="18">
    <location>
        <begin position="613"/>
        <end position="762"/>
    </location>
</feature>
<dbReference type="InterPro" id="IPR027359">
    <property type="entry name" value="Volt_channel_dom_sf"/>
</dbReference>
<keyword evidence="14" id="KW-0739">Sodium transport</keyword>
<feature type="compositionally biased region" description="Low complexity" evidence="16">
    <location>
        <begin position="514"/>
        <end position="526"/>
    </location>
</feature>
<dbReference type="SUPFAM" id="SSF81324">
    <property type="entry name" value="Voltage-gated potassium channels"/>
    <property type="match status" value="1"/>
</dbReference>
<protein>
    <submittedName>
        <fullName evidence="19 20">Voltage-dependent para-like sodium channel</fullName>
    </submittedName>
</protein>
<evidence type="ECO:0000256" key="5">
    <source>
        <dbReference type="ARBA" id="ARBA00022692"/>
    </source>
</evidence>
<feature type="transmembrane region" description="Helical" evidence="17">
    <location>
        <begin position="650"/>
        <end position="673"/>
    </location>
</feature>
<dbReference type="EnsemblMetazoa" id="CPIJ017895-RA">
    <property type="protein sequence ID" value="CPIJ017895-PA"/>
    <property type="gene ID" value="CPIJ017895"/>
</dbReference>
<dbReference type="EMBL" id="DS232982">
    <property type="protein sequence ID" value="EDS27196.1"/>
    <property type="molecule type" value="Genomic_DNA"/>
</dbReference>
<accession>B0XG21</accession>
<keyword evidence="6" id="KW-0677">Repeat</keyword>
<feature type="region of interest" description="Disordered" evidence="16">
    <location>
        <begin position="239"/>
        <end position="267"/>
    </location>
</feature>
<dbReference type="GO" id="GO:0019228">
    <property type="term" value="P:neuronal action potential"/>
    <property type="evidence" value="ECO:0007669"/>
    <property type="project" value="TreeGrafter"/>
</dbReference>
<keyword evidence="5 17" id="KW-0812">Transmembrane</keyword>
<feature type="region of interest" description="Disordered" evidence="16">
    <location>
        <begin position="283"/>
        <end position="313"/>
    </location>
</feature>
<dbReference type="GO" id="GO:0086010">
    <property type="term" value="P:membrane depolarization during action potential"/>
    <property type="evidence" value="ECO:0007669"/>
    <property type="project" value="TreeGrafter"/>
</dbReference>
<keyword evidence="3" id="KW-0894">Sodium channel</keyword>
<dbReference type="GO" id="GO:0005248">
    <property type="term" value="F:voltage-gated sodium channel activity"/>
    <property type="evidence" value="ECO:0007669"/>
    <property type="project" value="TreeGrafter"/>
</dbReference>
<evidence type="ECO:0000256" key="2">
    <source>
        <dbReference type="ARBA" id="ARBA00022448"/>
    </source>
</evidence>
<keyword evidence="8 17" id="KW-1133">Transmembrane helix</keyword>
<reference evidence="19" key="1">
    <citation type="submission" date="2007-03" db="EMBL/GenBank/DDBJ databases">
        <title>Annotation of Culex pipiens quinquefasciatus.</title>
        <authorList>
            <consortium name="The Broad Institute Genome Sequencing Platform"/>
            <person name="Atkinson P.W."/>
            <person name="Hemingway J."/>
            <person name="Christensen B.M."/>
            <person name="Higgs S."/>
            <person name="Kodira C."/>
            <person name="Hannick L."/>
            <person name="Megy K."/>
            <person name="O'Leary S."/>
            <person name="Pearson M."/>
            <person name="Haas B.J."/>
            <person name="Mauceli E."/>
            <person name="Wortman J.R."/>
            <person name="Lee N.H."/>
            <person name="Guigo R."/>
            <person name="Stanke M."/>
            <person name="Alvarado L."/>
            <person name="Amedeo P."/>
            <person name="Antoine C.H."/>
            <person name="Arensburger P."/>
            <person name="Bidwell S.L."/>
            <person name="Crawford M."/>
            <person name="Camaro F."/>
            <person name="Devon K."/>
            <person name="Engels R."/>
            <person name="Hammond M."/>
            <person name="Howarth C."/>
            <person name="Koehrsen M."/>
            <person name="Lawson D."/>
            <person name="Montgomery P."/>
            <person name="Nene V."/>
            <person name="Nusbaum C."/>
            <person name="Puiu D."/>
            <person name="Romero-Severson J."/>
            <person name="Severson D.W."/>
            <person name="Shumway M."/>
            <person name="Sisk P."/>
            <person name="Stolte C."/>
            <person name="Zeng Q."/>
            <person name="Eisenstadt E."/>
            <person name="Fraser-Liggett C."/>
            <person name="Strausberg R."/>
            <person name="Galagan J."/>
            <person name="Birren B."/>
            <person name="Collins F.H."/>
        </authorList>
    </citation>
    <scope>NUCLEOTIDE SEQUENCE [LARGE SCALE GENOMIC DNA]</scope>
    <source>
        <strain evidence="19">JHB</strain>
    </source>
</reference>
<evidence type="ECO:0000313" key="19">
    <source>
        <dbReference type="EMBL" id="EDS27196.1"/>
    </source>
</evidence>
<dbReference type="Gene3D" id="1.10.287.70">
    <property type="match status" value="1"/>
</dbReference>
<evidence type="ECO:0000256" key="13">
    <source>
        <dbReference type="ARBA" id="ARBA00023180"/>
    </source>
</evidence>
<dbReference type="eggNOG" id="KOG2301">
    <property type="taxonomic scope" value="Eukaryota"/>
</dbReference>
<evidence type="ECO:0000256" key="8">
    <source>
        <dbReference type="ARBA" id="ARBA00022989"/>
    </source>
</evidence>
<proteinExistence type="predicted"/>
<dbReference type="HOGENOM" id="CLU_361799_0_0_1"/>
<dbReference type="Gene3D" id="1.20.120.350">
    <property type="entry name" value="Voltage-gated potassium channels. Chain C"/>
    <property type="match status" value="1"/>
</dbReference>
<dbReference type="InParanoid" id="B0XG21"/>
<keyword evidence="4" id="KW-1003">Cell membrane</keyword>
<evidence type="ECO:0000256" key="17">
    <source>
        <dbReference type="SAM" id="Phobius"/>
    </source>
</evidence>
<evidence type="ECO:0000256" key="10">
    <source>
        <dbReference type="ARBA" id="ARBA00023065"/>
    </source>
</evidence>
<evidence type="ECO:0000256" key="3">
    <source>
        <dbReference type="ARBA" id="ARBA00022461"/>
    </source>
</evidence>
<dbReference type="OrthoDB" id="7764433at2759"/>
<dbReference type="Pfam" id="PF00520">
    <property type="entry name" value="Ion_trans"/>
    <property type="match status" value="1"/>
</dbReference>
<dbReference type="VEuPathDB" id="VectorBase:CPIJ017895"/>
<dbReference type="STRING" id="7176.B0XG21"/>
<name>B0XG21_CULQU</name>
<evidence type="ECO:0000313" key="20">
    <source>
        <dbReference type="EnsemblMetazoa" id="CPIJ017895-PA"/>
    </source>
</evidence>
<keyword evidence="9" id="KW-0915">Sodium</keyword>
<dbReference type="Proteomes" id="UP000002320">
    <property type="component" value="Unassembled WGS sequence"/>
</dbReference>
<evidence type="ECO:0000259" key="18">
    <source>
        <dbReference type="Pfam" id="PF00520"/>
    </source>
</evidence>
<evidence type="ECO:0000313" key="21">
    <source>
        <dbReference type="Proteomes" id="UP000002320"/>
    </source>
</evidence>
<evidence type="ECO:0000256" key="7">
    <source>
        <dbReference type="ARBA" id="ARBA00022882"/>
    </source>
</evidence>
<feature type="transmembrane region" description="Helical" evidence="17">
    <location>
        <begin position="679"/>
        <end position="703"/>
    </location>
</feature>
<evidence type="ECO:0000256" key="11">
    <source>
        <dbReference type="ARBA" id="ARBA00023136"/>
    </source>
</evidence>
<evidence type="ECO:0000256" key="12">
    <source>
        <dbReference type="ARBA" id="ARBA00023157"/>
    </source>
</evidence>
<reference evidence="20" key="2">
    <citation type="submission" date="2020-05" db="UniProtKB">
        <authorList>
            <consortium name="EnsemblMetazoa"/>
        </authorList>
    </citation>
    <scope>IDENTIFICATION</scope>
    <source>
        <strain evidence="20">JHB</strain>
    </source>
</reference>
<dbReference type="PANTHER" id="PTHR10037">
    <property type="entry name" value="VOLTAGE-GATED CATION CHANNEL CALCIUM AND SODIUM"/>
    <property type="match status" value="1"/>
</dbReference>
<comment type="subcellular location">
    <subcellularLocation>
        <location evidence="1">Cell membrane</location>
        <topology evidence="1">Multi-pass membrane protein</topology>
    </subcellularLocation>
</comment>
<evidence type="ECO:0000256" key="15">
    <source>
        <dbReference type="ARBA" id="ARBA00023303"/>
    </source>
</evidence>
<keyword evidence="2" id="KW-0813">Transport</keyword>
<sequence>MEVKHMLSQYYGMNASHLTIDEFSHELHIRKLPLDGARSQLEKVLYNHLKQERKQLNVSYEFVSDSVDEELGVCEDKLDFIKNHLETSRAAKAPGQVYKTRLIHMLFRMERLRKHITENADLDRLAVVAVEIVRLLSVYYSIVSPIPEVRAAEWELINQSITVAKKQLEENTPGDENGSGGDGTEKSDQTGALVERRESDKRTAGDDGEEKQKLVDQNQELRLAVSALLQRIETLELKQPEKDPATAANSTQIASNENGKQSGETGKAEPDFFIWLKEKVGSLDNSRDSEQNNKEKPKSKPEQSSVNEKLKDNRNRLPVHKWTVRYDGMDNGRRLNEFLKEVEFNARSEGFSEAELFQCAHHLFTHKARSWFMEVNGNNELGTWRRMVKELKNEFLPIDIDYVYERQVYNRKQGAREKFHDFYLDMARIFRNMSQQWDEKRKFDSLFRNTREDCQIAMLAANIQDIAAMKEFGKRFDSINWQLYKRKESRFTPRTAHVEEVGELRRPYGGNGNGNRFQNNNQDGRGYYQQQKPQVKGFQKGNWNQRPPKQEQQQYQRLSVYYFPTEDDDEDGPTFKDKAVEFGMRMIDIFCVWDCCWVWLKFQEWVSFIVFDPFVELFITLCIVVNTLFMALDHHDMNPDMERALKSGNYFFTATFAIEATMKLIAMSPKWYFQEGWNIFDFIIVALSLLELGLEGVQGLSVLRSFRLLRVFKLAKSWPTLNLLISIMGRTVGALGNLTFVLCIIIFIFAVMGMQLFGKNYTGSVLAQRQRSF</sequence>